<dbReference type="SUPFAM" id="SSF102405">
    <property type="entry name" value="MCP/YpsA-like"/>
    <property type="match status" value="1"/>
</dbReference>
<reference evidence="3 4" key="1">
    <citation type="submission" date="2019-04" db="EMBL/GenBank/DDBJ databases">
        <title>Pedobacter sp. AR-3-17 sp. nov., isolated from Arctic soil.</title>
        <authorList>
            <person name="Dahal R.H."/>
            <person name="Kim D.-U."/>
        </authorList>
    </citation>
    <scope>NUCLEOTIDE SEQUENCE [LARGE SCALE GENOMIC DNA]</scope>
    <source>
        <strain evidence="3 4">AR-3-17</strain>
    </source>
</reference>
<organism evidence="3 4">
    <name type="scientific">Pedobacter cryophilus</name>
    <dbReference type="NCBI Taxonomy" id="2571271"/>
    <lineage>
        <taxon>Bacteria</taxon>
        <taxon>Pseudomonadati</taxon>
        <taxon>Bacteroidota</taxon>
        <taxon>Sphingobacteriia</taxon>
        <taxon>Sphingobacteriales</taxon>
        <taxon>Sphingobacteriaceae</taxon>
        <taxon>Pedobacter</taxon>
    </lineage>
</organism>
<evidence type="ECO:0000313" key="3">
    <source>
        <dbReference type="EMBL" id="TKB97864.1"/>
    </source>
</evidence>
<dbReference type="Gene3D" id="3.40.50.450">
    <property type="match status" value="1"/>
</dbReference>
<dbReference type="PANTHER" id="PTHR43393">
    <property type="entry name" value="CYTOKININ RIBOSIDE 5'-MONOPHOSPHATE PHOSPHORIBOHYDROLASE"/>
    <property type="match status" value="1"/>
</dbReference>
<protein>
    <recommendedName>
        <fullName evidence="2">Cytokinin riboside 5'-monophosphate phosphoribohydrolase</fullName>
        <ecNumber evidence="2">3.2.2.n1</ecNumber>
    </recommendedName>
</protein>
<evidence type="ECO:0000256" key="2">
    <source>
        <dbReference type="RuleBase" id="RU363015"/>
    </source>
</evidence>
<name>A0A4U1C3S5_9SPHI</name>
<dbReference type="GO" id="GO:0008714">
    <property type="term" value="F:AMP nucleosidase activity"/>
    <property type="evidence" value="ECO:0007669"/>
    <property type="project" value="UniProtKB-EC"/>
</dbReference>
<keyword evidence="2" id="KW-0378">Hydrolase</keyword>
<sequence>MTSEEKIRSAFENKTWQEIKVTDSWQIFKIMAEFVDGFEKLAKIGPCVSIFGSARTKNENKYYQMAVETGRLLTERGYGVITGGGPGIMEAGNKGAFEAGGKSVGLNIELPFEQFHNRYIDRDKILEFDYFFIRKVMFMKYSQGYIVMPGGFGTMDELFEAMTLIQTGKIARFPIVLVGTDYWSGLIDWIKGTMLEKEKNINAEDLNLFRLVDTAEEAAEHIFRFYDKYVLKPNF</sequence>
<comment type="caution">
    <text evidence="3">The sequence shown here is derived from an EMBL/GenBank/DDBJ whole genome shotgun (WGS) entry which is preliminary data.</text>
</comment>
<comment type="catalytic activity">
    <reaction evidence="1">
        <text>AMP + H2O = D-ribose 5-phosphate + adenine</text>
        <dbReference type="Rhea" id="RHEA:20129"/>
        <dbReference type="ChEBI" id="CHEBI:15377"/>
        <dbReference type="ChEBI" id="CHEBI:16708"/>
        <dbReference type="ChEBI" id="CHEBI:78346"/>
        <dbReference type="ChEBI" id="CHEBI:456215"/>
        <dbReference type="EC" id="3.2.2.4"/>
    </reaction>
</comment>
<dbReference type="EMBL" id="SWBP01000003">
    <property type="protein sequence ID" value="TKB97864.1"/>
    <property type="molecule type" value="Genomic_DNA"/>
</dbReference>
<dbReference type="FunFam" id="3.40.50.450:FF:000011">
    <property type="entry name" value="TIGR00730 family Rossman fold protein"/>
    <property type="match status" value="1"/>
</dbReference>
<proteinExistence type="inferred from homology"/>
<dbReference type="InterPro" id="IPR031100">
    <property type="entry name" value="LOG_fam"/>
</dbReference>
<dbReference type="PANTHER" id="PTHR43393:SF3">
    <property type="entry name" value="LYSINE DECARBOXYLASE-LIKE PROTEIN"/>
    <property type="match status" value="1"/>
</dbReference>
<accession>A0A4U1C3S5</accession>
<dbReference type="InterPro" id="IPR005269">
    <property type="entry name" value="LOG"/>
</dbReference>
<dbReference type="Pfam" id="PF03641">
    <property type="entry name" value="Lysine_decarbox"/>
    <property type="match status" value="1"/>
</dbReference>
<evidence type="ECO:0000256" key="1">
    <source>
        <dbReference type="ARBA" id="ARBA00000274"/>
    </source>
</evidence>
<dbReference type="Proteomes" id="UP000308181">
    <property type="component" value="Unassembled WGS sequence"/>
</dbReference>
<dbReference type="AlphaFoldDB" id="A0A4U1C3S5"/>
<evidence type="ECO:0000313" key="4">
    <source>
        <dbReference type="Proteomes" id="UP000308181"/>
    </source>
</evidence>
<comment type="similarity">
    <text evidence="2">Belongs to the LOG family.</text>
</comment>
<dbReference type="NCBIfam" id="TIGR00730">
    <property type="entry name" value="Rossman fold protein, TIGR00730 family"/>
    <property type="match status" value="1"/>
</dbReference>
<dbReference type="EC" id="3.2.2.n1" evidence="2"/>
<dbReference type="InterPro" id="IPR052341">
    <property type="entry name" value="LOG_family_nucleotidases"/>
</dbReference>
<keyword evidence="2" id="KW-0203">Cytokinin biosynthesis</keyword>
<dbReference type="RefSeq" id="WP_136826446.1">
    <property type="nucleotide sequence ID" value="NZ_SWBP01000003.1"/>
</dbReference>
<dbReference type="GO" id="GO:0005829">
    <property type="term" value="C:cytosol"/>
    <property type="evidence" value="ECO:0007669"/>
    <property type="project" value="TreeGrafter"/>
</dbReference>
<dbReference type="OrthoDB" id="9801098at2"/>
<gene>
    <name evidence="3" type="ORF">FA046_10970</name>
</gene>
<dbReference type="GO" id="GO:0009691">
    <property type="term" value="P:cytokinin biosynthetic process"/>
    <property type="evidence" value="ECO:0007669"/>
    <property type="project" value="UniProtKB-UniRule"/>
</dbReference>
<keyword evidence="4" id="KW-1185">Reference proteome</keyword>